<protein>
    <submittedName>
        <fullName evidence="2">Uncharacterized protein</fullName>
    </submittedName>
</protein>
<comment type="caution">
    <text evidence="2">The sequence shown here is derived from an EMBL/GenBank/DDBJ whole genome shotgun (WGS) entry which is preliminary data.</text>
</comment>
<sequence length="200" mass="23531">MITNKPKTVEEHMSLIGTKWHINEEVRVIIDIENLTDDHGSISGDILFRVVGSAHHVRTVQLRFFRRWLKSAVQIDSEWLNQDSHTNTHEIEQHSNKLKATNAEIMKLNKERDLLVEQLRRLKSIEFIRDNNLTLDKVQVLDEKYTFAHDNEKHYAWLMKKVSMEWFTVFGLIFKKSEFKRGDLCNGSDGRYLELLLLAA</sequence>
<dbReference type="EMBL" id="JPRD01000015">
    <property type="protein sequence ID" value="KIF53179.1"/>
    <property type="molecule type" value="Genomic_DNA"/>
</dbReference>
<evidence type="ECO:0000256" key="1">
    <source>
        <dbReference type="SAM" id="Coils"/>
    </source>
</evidence>
<dbReference type="PATRIC" id="fig|1229493.5.peg.1006"/>
<dbReference type="Proteomes" id="UP000031586">
    <property type="component" value="Unassembled WGS sequence"/>
</dbReference>
<name>A0A0C1ZAI6_9VIBR</name>
<organism evidence="2 3">
    <name type="scientific">Vibrio owensii CAIM 1854 = LMG 25443</name>
    <dbReference type="NCBI Taxonomy" id="1229493"/>
    <lineage>
        <taxon>Bacteria</taxon>
        <taxon>Pseudomonadati</taxon>
        <taxon>Pseudomonadota</taxon>
        <taxon>Gammaproteobacteria</taxon>
        <taxon>Vibrionales</taxon>
        <taxon>Vibrionaceae</taxon>
        <taxon>Vibrio</taxon>
    </lineage>
</organism>
<evidence type="ECO:0000313" key="3">
    <source>
        <dbReference type="Proteomes" id="UP000031586"/>
    </source>
</evidence>
<keyword evidence="1" id="KW-0175">Coiled coil</keyword>
<gene>
    <name evidence="2" type="ORF">H735_09595</name>
</gene>
<reference evidence="2 3" key="1">
    <citation type="submission" date="2014-07" db="EMBL/GenBank/DDBJ databases">
        <title>Unique and conserved regions in Vibrio harveyi and related species in comparison with the shrimp pathogen Vibrio harveyi CAIM 1792.</title>
        <authorList>
            <person name="Espinoza-Valles I."/>
            <person name="Vora G."/>
            <person name="Leekitcharoenphon P."/>
            <person name="Ussery D."/>
            <person name="Hoj L."/>
            <person name="Gomez-Gil B."/>
        </authorList>
    </citation>
    <scope>NUCLEOTIDE SEQUENCE [LARGE SCALE GENOMIC DNA]</scope>
    <source>
        <strain evidence="3">CAIM 1854 / LMG 25443</strain>
    </source>
</reference>
<feature type="coiled-coil region" evidence="1">
    <location>
        <begin position="91"/>
        <end position="125"/>
    </location>
</feature>
<proteinExistence type="predicted"/>
<accession>A0A0C1ZAI6</accession>
<evidence type="ECO:0000313" key="2">
    <source>
        <dbReference type="EMBL" id="KIF53179.1"/>
    </source>
</evidence>
<dbReference type="AlphaFoldDB" id="A0A0C1ZAI6"/>